<feature type="transmembrane region" description="Helical" evidence="1">
    <location>
        <begin position="6"/>
        <end position="28"/>
    </location>
</feature>
<keyword evidence="1" id="KW-1133">Transmembrane helix</keyword>
<name>A0A133UA45_9EURY</name>
<dbReference type="AlphaFoldDB" id="A0A133UA45"/>
<dbReference type="EMBL" id="LHXM01000039">
    <property type="protein sequence ID" value="KXA91026.1"/>
    <property type="molecule type" value="Genomic_DNA"/>
</dbReference>
<reference evidence="2 3" key="1">
    <citation type="journal article" date="2016" name="Sci. Rep.">
        <title>Metabolic traits of an uncultured archaeal lineage -MSBL1- from brine pools of the Red Sea.</title>
        <authorList>
            <person name="Mwirichia R."/>
            <person name="Alam I."/>
            <person name="Rashid M."/>
            <person name="Vinu M."/>
            <person name="Ba-Alawi W."/>
            <person name="Anthony Kamau A."/>
            <person name="Kamanda Ngugi D."/>
            <person name="Goker M."/>
            <person name="Klenk H.P."/>
            <person name="Bajic V."/>
            <person name="Stingl U."/>
        </authorList>
    </citation>
    <scope>NUCLEOTIDE SEQUENCE [LARGE SCALE GENOMIC DNA]</scope>
    <source>
        <strain evidence="2">SCGC-AAA259D18</strain>
    </source>
</reference>
<protein>
    <submittedName>
        <fullName evidence="2">Uncharacterized protein</fullName>
    </submittedName>
</protein>
<comment type="caution">
    <text evidence="2">The sequence shown here is derived from an EMBL/GenBank/DDBJ whole genome shotgun (WGS) entry which is preliminary data.</text>
</comment>
<organism evidence="2 3">
    <name type="scientific">candidate division MSBL1 archaeon SCGC-AAA259D18</name>
    <dbReference type="NCBI Taxonomy" id="1698262"/>
    <lineage>
        <taxon>Archaea</taxon>
        <taxon>Methanobacteriati</taxon>
        <taxon>Methanobacteriota</taxon>
        <taxon>candidate division MSBL1</taxon>
    </lineage>
</organism>
<evidence type="ECO:0000313" key="2">
    <source>
        <dbReference type="EMBL" id="KXA91026.1"/>
    </source>
</evidence>
<evidence type="ECO:0000313" key="3">
    <source>
        <dbReference type="Proteomes" id="UP000070195"/>
    </source>
</evidence>
<keyword evidence="1" id="KW-0812">Transmembrane</keyword>
<feature type="transmembrane region" description="Helical" evidence="1">
    <location>
        <begin position="40"/>
        <end position="58"/>
    </location>
</feature>
<dbReference type="Proteomes" id="UP000070195">
    <property type="component" value="Unassembled WGS sequence"/>
</dbReference>
<accession>A0A133UA45</accession>
<sequence>MEFIMLGWMMLIAGIFLMLPKIGLWVWVQRLTGRDRAGTIVWEIGLVTLSFGILILAGQF</sequence>
<evidence type="ECO:0000256" key="1">
    <source>
        <dbReference type="SAM" id="Phobius"/>
    </source>
</evidence>
<gene>
    <name evidence="2" type="ORF">AKJ63_01975</name>
</gene>
<proteinExistence type="predicted"/>
<keyword evidence="1" id="KW-0472">Membrane</keyword>
<keyword evidence="3" id="KW-1185">Reference proteome</keyword>